<dbReference type="EMBL" id="RCHS01002978">
    <property type="protein sequence ID" value="RMX44501.1"/>
    <property type="molecule type" value="Genomic_DNA"/>
</dbReference>
<gene>
    <name evidence="1" type="ORF">pdam_00006011</name>
</gene>
<proteinExistence type="predicted"/>
<keyword evidence="2" id="KW-1185">Reference proteome</keyword>
<dbReference type="AlphaFoldDB" id="A0A3M6TT40"/>
<sequence length="91" mass="10012">MGLLNKLGPVKWDLCLLGTQLIPYQSAMEKKTSSLSLAILAHCVLHNICIIVGDPSTIDPVEDDHEDEDSFNGDMQLGASEIRDNIIQYLS</sequence>
<evidence type="ECO:0000313" key="2">
    <source>
        <dbReference type="Proteomes" id="UP000275408"/>
    </source>
</evidence>
<protein>
    <submittedName>
        <fullName evidence="1">Uncharacterized protein</fullName>
    </submittedName>
</protein>
<name>A0A3M6TT40_POCDA</name>
<organism evidence="1 2">
    <name type="scientific">Pocillopora damicornis</name>
    <name type="common">Cauliflower coral</name>
    <name type="synonym">Millepora damicornis</name>
    <dbReference type="NCBI Taxonomy" id="46731"/>
    <lineage>
        <taxon>Eukaryota</taxon>
        <taxon>Metazoa</taxon>
        <taxon>Cnidaria</taxon>
        <taxon>Anthozoa</taxon>
        <taxon>Hexacorallia</taxon>
        <taxon>Scleractinia</taxon>
        <taxon>Astrocoeniina</taxon>
        <taxon>Pocilloporidae</taxon>
        <taxon>Pocillopora</taxon>
    </lineage>
</organism>
<dbReference type="Proteomes" id="UP000275408">
    <property type="component" value="Unassembled WGS sequence"/>
</dbReference>
<comment type="caution">
    <text evidence="1">The sequence shown here is derived from an EMBL/GenBank/DDBJ whole genome shotgun (WGS) entry which is preliminary data.</text>
</comment>
<evidence type="ECO:0000313" key="1">
    <source>
        <dbReference type="EMBL" id="RMX44501.1"/>
    </source>
</evidence>
<reference evidence="1 2" key="1">
    <citation type="journal article" date="2018" name="Sci. Rep.">
        <title>Comparative analysis of the Pocillopora damicornis genome highlights role of immune system in coral evolution.</title>
        <authorList>
            <person name="Cunning R."/>
            <person name="Bay R.A."/>
            <person name="Gillette P."/>
            <person name="Baker A.C."/>
            <person name="Traylor-Knowles N."/>
        </authorList>
    </citation>
    <scope>NUCLEOTIDE SEQUENCE [LARGE SCALE GENOMIC DNA]</scope>
    <source>
        <strain evidence="1">RSMAS</strain>
        <tissue evidence="1">Whole animal</tissue>
    </source>
</reference>
<accession>A0A3M6TT40</accession>